<protein>
    <submittedName>
        <fullName evidence="2">Acetyl-coenzyme A carboxyl transferase alpha chain / Acetyl-coenzyme A carboxyl transferase beta chain Propionyl-CoA carboxylase beta chain</fullName>
        <ecNumber evidence="2">6.4.1.2</ecNumber>
        <ecNumber evidence="2">6.4.1.3</ecNumber>
    </submittedName>
</protein>
<feature type="domain" description="CoA carboxyltransferase C-terminal" evidence="1">
    <location>
        <begin position="1"/>
        <end position="202"/>
    </location>
</feature>
<keyword evidence="2" id="KW-0436">Ligase</keyword>
<name>A0A3B0V2A4_9ZZZZ</name>
<accession>A0A3B0V2A4</accession>
<dbReference type="GO" id="GO:0016740">
    <property type="term" value="F:transferase activity"/>
    <property type="evidence" value="ECO:0007669"/>
    <property type="project" value="UniProtKB-KW"/>
</dbReference>
<dbReference type="SUPFAM" id="SSF52096">
    <property type="entry name" value="ClpP/crotonase"/>
    <property type="match status" value="1"/>
</dbReference>
<dbReference type="InterPro" id="IPR034733">
    <property type="entry name" value="AcCoA_carboxyl_beta"/>
</dbReference>
<dbReference type="EMBL" id="UOES01000082">
    <property type="protein sequence ID" value="VAW26284.1"/>
    <property type="molecule type" value="Genomic_DNA"/>
</dbReference>
<gene>
    <name evidence="2" type="ORF">MNBD_BACTEROID06-1351</name>
</gene>
<organism evidence="2">
    <name type="scientific">hydrothermal vent metagenome</name>
    <dbReference type="NCBI Taxonomy" id="652676"/>
    <lineage>
        <taxon>unclassified sequences</taxon>
        <taxon>metagenomes</taxon>
        <taxon>ecological metagenomes</taxon>
    </lineage>
</organism>
<dbReference type="Pfam" id="PF01039">
    <property type="entry name" value="Carboxyl_trans"/>
    <property type="match status" value="1"/>
</dbReference>
<reference evidence="2" key="1">
    <citation type="submission" date="2018-06" db="EMBL/GenBank/DDBJ databases">
        <authorList>
            <person name="Zhirakovskaya E."/>
        </authorList>
    </citation>
    <scope>NUCLEOTIDE SEQUENCE</scope>
</reference>
<dbReference type="PROSITE" id="PS50989">
    <property type="entry name" value="COA_CT_CTER"/>
    <property type="match status" value="1"/>
</dbReference>
<evidence type="ECO:0000259" key="1">
    <source>
        <dbReference type="PROSITE" id="PS50989"/>
    </source>
</evidence>
<feature type="non-terminal residue" evidence="2">
    <location>
        <position position="1"/>
    </location>
</feature>
<dbReference type="EC" id="6.4.1.2" evidence="2"/>
<dbReference type="InterPro" id="IPR051047">
    <property type="entry name" value="AccD/PCCB"/>
</dbReference>
<dbReference type="PANTHER" id="PTHR43842:SF2">
    <property type="entry name" value="PROPIONYL-COA CARBOXYLASE BETA CHAIN, MITOCHONDRIAL"/>
    <property type="match status" value="1"/>
</dbReference>
<sequence length="209" mass="22909">SILVGFARLAGRSIGIIANQPQSFAGVLGNNSSKKGARFVRFCDCFNIPLLVLEDVPGFLPGTDQEWNGIILNGAKLLYAFSEATVPRITVITRKAYGGAYDVMNSKHIGADMNYAWPTAEVAVMGAKGAAEIIFKKEIAEAEGKEAKLQEKVDEYSEKFENPYAAAERGYVDEIILPEQTRKKLIAAFEMLENKVDTLPKKKHGNIPL</sequence>
<dbReference type="GO" id="GO:0003989">
    <property type="term" value="F:acetyl-CoA carboxylase activity"/>
    <property type="evidence" value="ECO:0007669"/>
    <property type="project" value="UniProtKB-EC"/>
</dbReference>
<evidence type="ECO:0000313" key="2">
    <source>
        <dbReference type="EMBL" id="VAW26284.1"/>
    </source>
</evidence>
<dbReference type="EC" id="6.4.1.3" evidence="2"/>
<dbReference type="Gene3D" id="3.90.226.10">
    <property type="entry name" value="2-enoyl-CoA Hydratase, Chain A, domain 1"/>
    <property type="match status" value="1"/>
</dbReference>
<dbReference type="PANTHER" id="PTHR43842">
    <property type="entry name" value="PROPIONYL-COA CARBOXYLASE BETA CHAIN"/>
    <property type="match status" value="1"/>
</dbReference>
<proteinExistence type="predicted"/>
<dbReference type="GO" id="GO:0004658">
    <property type="term" value="F:propionyl-CoA carboxylase activity"/>
    <property type="evidence" value="ECO:0007669"/>
    <property type="project" value="UniProtKB-EC"/>
</dbReference>
<dbReference type="InterPro" id="IPR011763">
    <property type="entry name" value="COA_CT_C"/>
</dbReference>
<dbReference type="InterPro" id="IPR029045">
    <property type="entry name" value="ClpP/crotonase-like_dom_sf"/>
</dbReference>
<keyword evidence="2" id="KW-0808">Transferase</keyword>
<dbReference type="AlphaFoldDB" id="A0A3B0V2A4"/>